<proteinExistence type="predicted"/>
<comment type="caution">
    <text evidence="1">The sequence shown here is derived from an EMBL/GenBank/DDBJ whole genome shotgun (WGS) entry which is preliminary data.</text>
</comment>
<evidence type="ECO:0000313" key="2">
    <source>
        <dbReference type="Proteomes" id="UP000821865"/>
    </source>
</evidence>
<gene>
    <name evidence="1" type="ORF">HPB49_011683</name>
</gene>
<name>A0ACB8DZV5_DERSI</name>
<keyword evidence="2" id="KW-1185">Reference proteome</keyword>
<reference evidence="1" key="1">
    <citation type="submission" date="2020-05" db="EMBL/GenBank/DDBJ databases">
        <title>Large-scale comparative analyses of tick genomes elucidate their genetic diversity and vector capacities.</title>
        <authorList>
            <person name="Jia N."/>
            <person name="Wang J."/>
            <person name="Shi W."/>
            <person name="Du L."/>
            <person name="Sun Y."/>
            <person name="Zhan W."/>
            <person name="Jiang J."/>
            <person name="Wang Q."/>
            <person name="Zhang B."/>
            <person name="Ji P."/>
            <person name="Sakyi L.B."/>
            <person name="Cui X."/>
            <person name="Yuan T."/>
            <person name="Jiang B."/>
            <person name="Yang W."/>
            <person name="Lam T.T.-Y."/>
            <person name="Chang Q."/>
            <person name="Ding S."/>
            <person name="Wang X."/>
            <person name="Zhu J."/>
            <person name="Ruan X."/>
            <person name="Zhao L."/>
            <person name="Wei J."/>
            <person name="Que T."/>
            <person name="Du C."/>
            <person name="Cheng J."/>
            <person name="Dai P."/>
            <person name="Han X."/>
            <person name="Huang E."/>
            <person name="Gao Y."/>
            <person name="Liu J."/>
            <person name="Shao H."/>
            <person name="Ye R."/>
            <person name="Li L."/>
            <person name="Wei W."/>
            <person name="Wang X."/>
            <person name="Wang C."/>
            <person name="Yang T."/>
            <person name="Huo Q."/>
            <person name="Li W."/>
            <person name="Guo W."/>
            <person name="Chen H."/>
            <person name="Zhou L."/>
            <person name="Ni X."/>
            <person name="Tian J."/>
            <person name="Zhou Y."/>
            <person name="Sheng Y."/>
            <person name="Liu T."/>
            <person name="Pan Y."/>
            <person name="Xia L."/>
            <person name="Li J."/>
            <person name="Zhao F."/>
            <person name="Cao W."/>
        </authorList>
    </citation>
    <scope>NUCLEOTIDE SEQUENCE</scope>
    <source>
        <strain evidence="1">Dsil-2018</strain>
    </source>
</reference>
<evidence type="ECO:0000313" key="1">
    <source>
        <dbReference type="EMBL" id="KAH7979869.1"/>
    </source>
</evidence>
<accession>A0ACB8DZV5</accession>
<protein>
    <submittedName>
        <fullName evidence="1">Uncharacterized protein</fullName>
    </submittedName>
</protein>
<dbReference type="Proteomes" id="UP000821865">
    <property type="component" value="Chromosome 1"/>
</dbReference>
<dbReference type="EMBL" id="CM023470">
    <property type="protein sequence ID" value="KAH7979869.1"/>
    <property type="molecule type" value="Genomic_DNA"/>
</dbReference>
<sequence>MLHRLVGDAVLSEVEDSHFGLDFNLVEGLAVVDTKKNGAGQIRHNKHVTQVSLDDFRLRQRPMLFLGAPQLLDESQRLALQTTRVTPPRAAVHQLHQLHAGHMSSG</sequence>
<organism evidence="1 2">
    <name type="scientific">Dermacentor silvarum</name>
    <name type="common">Tick</name>
    <dbReference type="NCBI Taxonomy" id="543639"/>
    <lineage>
        <taxon>Eukaryota</taxon>
        <taxon>Metazoa</taxon>
        <taxon>Ecdysozoa</taxon>
        <taxon>Arthropoda</taxon>
        <taxon>Chelicerata</taxon>
        <taxon>Arachnida</taxon>
        <taxon>Acari</taxon>
        <taxon>Parasitiformes</taxon>
        <taxon>Ixodida</taxon>
        <taxon>Ixodoidea</taxon>
        <taxon>Ixodidae</taxon>
        <taxon>Rhipicephalinae</taxon>
        <taxon>Dermacentor</taxon>
    </lineage>
</organism>